<protein>
    <submittedName>
        <fullName evidence="2">Jg6693 protein</fullName>
    </submittedName>
</protein>
<dbReference type="EMBL" id="CAKXAJ010026337">
    <property type="protein sequence ID" value="CAH2266994.1"/>
    <property type="molecule type" value="Genomic_DNA"/>
</dbReference>
<evidence type="ECO:0000313" key="2">
    <source>
        <dbReference type="EMBL" id="CAH2266994.1"/>
    </source>
</evidence>
<dbReference type="Proteomes" id="UP000838756">
    <property type="component" value="Unassembled WGS sequence"/>
</dbReference>
<gene>
    <name evidence="2" type="primary">jg6693</name>
    <name evidence="2" type="ORF">PAEG_LOCUS25589</name>
</gene>
<evidence type="ECO:0000256" key="1">
    <source>
        <dbReference type="SAM" id="Phobius"/>
    </source>
</evidence>
<keyword evidence="1" id="KW-1133">Transmembrane helix</keyword>
<reference evidence="2" key="1">
    <citation type="submission" date="2022-03" db="EMBL/GenBank/DDBJ databases">
        <authorList>
            <person name="Lindestad O."/>
        </authorList>
    </citation>
    <scope>NUCLEOTIDE SEQUENCE</scope>
</reference>
<proteinExistence type="predicted"/>
<keyword evidence="1" id="KW-0472">Membrane</keyword>
<comment type="caution">
    <text evidence="2">The sequence shown here is derived from an EMBL/GenBank/DDBJ whole genome shotgun (WGS) entry which is preliminary data.</text>
</comment>
<organism evidence="2 3">
    <name type="scientific">Pararge aegeria aegeria</name>
    <dbReference type="NCBI Taxonomy" id="348720"/>
    <lineage>
        <taxon>Eukaryota</taxon>
        <taxon>Metazoa</taxon>
        <taxon>Ecdysozoa</taxon>
        <taxon>Arthropoda</taxon>
        <taxon>Hexapoda</taxon>
        <taxon>Insecta</taxon>
        <taxon>Pterygota</taxon>
        <taxon>Neoptera</taxon>
        <taxon>Endopterygota</taxon>
        <taxon>Lepidoptera</taxon>
        <taxon>Glossata</taxon>
        <taxon>Ditrysia</taxon>
        <taxon>Papilionoidea</taxon>
        <taxon>Nymphalidae</taxon>
        <taxon>Satyrinae</taxon>
        <taxon>Satyrini</taxon>
        <taxon>Parargina</taxon>
        <taxon>Pararge</taxon>
    </lineage>
</organism>
<name>A0A8S4SN77_9NEOP</name>
<accession>A0A8S4SN77</accession>
<evidence type="ECO:0000313" key="3">
    <source>
        <dbReference type="Proteomes" id="UP000838756"/>
    </source>
</evidence>
<keyword evidence="1" id="KW-0812">Transmembrane</keyword>
<feature type="transmembrane region" description="Helical" evidence="1">
    <location>
        <begin position="6"/>
        <end position="27"/>
    </location>
</feature>
<keyword evidence="3" id="KW-1185">Reference proteome</keyword>
<dbReference type="OrthoDB" id="7380977at2759"/>
<dbReference type="AlphaFoldDB" id="A0A8S4SN77"/>
<sequence length="131" mass="15244">MSTYIIGLICAFVLAAFVIAWITYCMFCKERHKSESYQYNISDLRRRNYEIAQEQMEESPDTKEVTAGIFIMPSRHKEDYSYDKRPDYPEGTLANLQPRTDKLIEIIDSPDAERKCVGFDLNSTVPYHSDV</sequence>